<protein>
    <submittedName>
        <fullName evidence="1">Unnamed protein product</fullName>
    </submittedName>
</protein>
<evidence type="ECO:0000313" key="1">
    <source>
        <dbReference type="EMBL" id="GME73881.1"/>
    </source>
</evidence>
<reference evidence="1" key="1">
    <citation type="submission" date="2023-04" db="EMBL/GenBank/DDBJ databases">
        <title>Ambrosiozyma monospora NBRC 10751.</title>
        <authorList>
            <person name="Ichikawa N."/>
            <person name="Sato H."/>
            <person name="Tonouchi N."/>
        </authorList>
    </citation>
    <scope>NUCLEOTIDE SEQUENCE</scope>
    <source>
        <strain evidence="1">NBRC 10751</strain>
    </source>
</reference>
<gene>
    <name evidence="1" type="ORF">Amon02_000156300</name>
</gene>
<proteinExistence type="predicted"/>
<comment type="caution">
    <text evidence="1">The sequence shown here is derived from an EMBL/GenBank/DDBJ whole genome shotgun (WGS) entry which is preliminary data.</text>
</comment>
<dbReference type="Proteomes" id="UP001165064">
    <property type="component" value="Unassembled WGS sequence"/>
</dbReference>
<name>A0ACB5SV12_AMBMO</name>
<sequence length="523" mass="57576">MSQLPKPTLFSFRKALQFIGPGILVSCAYIDPGNYSTSTAAGAQFHNIHLFIIMLSNIFAVILQCLCIKLGSVTGLDLAENCRKHLPRWLNLSLWTLAQFAIIFTDLAEVVGTAISLYILFGVPLKLGVFLTILDVLAILFFYDPDGSVRQVRKFEVFVCVFVFATFVSFALLIAKVDIPSVGEVFEGFLPSKELFQSKQSIFLALGIIGATVMPHSLYLGSNLVKPRLKEYDMAHGLTDHNAHLSSVTVTADIDSSDSDSTTDEWTNRYKPSLSAIKYCLNYSYWELILSLCIVAVFINSAILIVSGAALFGKPDAEDADLISIYEMLCQYVSKQAGLIFAWAMLFSSIAAGVICTMAGMLVAEGGLKWKLNPFVTRLITRTISIIPCLFMVLFLGREGIALMLNLSQVILSLILPFACAPLIYFTSNKQIMRVPITHAEDLDDAVTEATETVVDQEGSSVPGERTALLERSKSSDDLGTVKYKDYSNSLAMNVAAITTWVTIGFLNIYLIVQFLRGEDVHF</sequence>
<evidence type="ECO:0000313" key="2">
    <source>
        <dbReference type="Proteomes" id="UP001165064"/>
    </source>
</evidence>
<dbReference type="EMBL" id="BSXS01000783">
    <property type="protein sequence ID" value="GME73881.1"/>
    <property type="molecule type" value="Genomic_DNA"/>
</dbReference>
<keyword evidence="2" id="KW-1185">Reference proteome</keyword>
<organism evidence="1 2">
    <name type="scientific">Ambrosiozyma monospora</name>
    <name type="common">Yeast</name>
    <name type="synonym">Endomycopsis monosporus</name>
    <dbReference type="NCBI Taxonomy" id="43982"/>
    <lineage>
        <taxon>Eukaryota</taxon>
        <taxon>Fungi</taxon>
        <taxon>Dikarya</taxon>
        <taxon>Ascomycota</taxon>
        <taxon>Saccharomycotina</taxon>
        <taxon>Pichiomycetes</taxon>
        <taxon>Pichiales</taxon>
        <taxon>Pichiaceae</taxon>
        <taxon>Ambrosiozyma</taxon>
    </lineage>
</organism>
<accession>A0ACB5SV12</accession>